<comment type="caution">
    <text evidence="2">The sequence shown here is derived from an EMBL/GenBank/DDBJ whole genome shotgun (WGS) entry which is preliminary data.</text>
</comment>
<sequence length="132" mass="15263">MKIIYLIAIVLAIFFIIGNDAIFANTNKPGLEKTPSEEGIDINNINQKDKLTDLNPKYPKNGDDNQWFFSMIKHPLFILMFGSLGFPLILMYIQIRQKCFELKTDLVKEMSESVMAIIAKTDLLFEKLFRKK</sequence>
<evidence type="ECO:0000313" key="3">
    <source>
        <dbReference type="Proteomes" id="UP000218542"/>
    </source>
</evidence>
<evidence type="ECO:0000256" key="1">
    <source>
        <dbReference type="SAM" id="Phobius"/>
    </source>
</evidence>
<accession>A0A286TWA8</accession>
<evidence type="ECO:0000313" key="2">
    <source>
        <dbReference type="EMBL" id="GAX60121.1"/>
    </source>
</evidence>
<gene>
    <name evidence="2" type="ORF">SCALIN_C05_0206</name>
</gene>
<dbReference type="RefSeq" id="WP_096893398.1">
    <property type="nucleotide sequence ID" value="NZ_BAOS01000005.1"/>
</dbReference>
<dbReference type="AlphaFoldDB" id="A0A286TWA8"/>
<organism evidence="2 3">
    <name type="scientific">Candidatus Scalindua japonica</name>
    <dbReference type="NCBI Taxonomy" id="1284222"/>
    <lineage>
        <taxon>Bacteria</taxon>
        <taxon>Pseudomonadati</taxon>
        <taxon>Planctomycetota</taxon>
        <taxon>Candidatus Brocadiia</taxon>
        <taxon>Candidatus Brocadiales</taxon>
        <taxon>Candidatus Scalinduaceae</taxon>
        <taxon>Candidatus Scalindua</taxon>
    </lineage>
</organism>
<proteinExistence type="predicted"/>
<keyword evidence="1" id="KW-1133">Transmembrane helix</keyword>
<keyword evidence="1" id="KW-0472">Membrane</keyword>
<keyword evidence="3" id="KW-1185">Reference proteome</keyword>
<keyword evidence="1" id="KW-0812">Transmembrane</keyword>
<dbReference type="Proteomes" id="UP000218542">
    <property type="component" value="Unassembled WGS sequence"/>
</dbReference>
<protein>
    <submittedName>
        <fullName evidence="2">Phosphopantothenoylcysteine synthetase/decarboxylase</fullName>
    </submittedName>
</protein>
<reference evidence="3" key="1">
    <citation type="journal article" date="2017" name="Environ. Microbiol. Rep.">
        <title>Genetic Diversity of Marine Anaerobic Ammonium-Oxidizing Bacteria as Revealed by Genomic and Proteomic Analyses of 'Candidatus Scalindua japonica'.</title>
        <authorList>
            <person name="Oshiki M."/>
            <person name="Mizuto K."/>
            <person name="Kimura Z."/>
            <person name="Kindaichi T."/>
            <person name="Satoh H."/>
            <person name="Okabe S."/>
        </authorList>
    </citation>
    <scope>NUCLEOTIDE SEQUENCE [LARGE SCALE GENOMIC DNA]</scope>
    <source>
        <strain evidence="3">husup-a2</strain>
    </source>
</reference>
<name>A0A286TWA8_9BACT</name>
<feature type="transmembrane region" description="Helical" evidence="1">
    <location>
        <begin position="76"/>
        <end position="93"/>
    </location>
</feature>
<dbReference type="EMBL" id="BAOS01000005">
    <property type="protein sequence ID" value="GAX60121.1"/>
    <property type="molecule type" value="Genomic_DNA"/>
</dbReference>